<reference evidence="2 3" key="1">
    <citation type="submission" date="2024-11" db="EMBL/GenBank/DDBJ databases">
        <title>Chromosome-level genome assembly of the freshwater bivalve Anodonta woodiana.</title>
        <authorList>
            <person name="Chen X."/>
        </authorList>
    </citation>
    <scope>NUCLEOTIDE SEQUENCE [LARGE SCALE GENOMIC DNA]</scope>
    <source>
        <strain evidence="2">MN2024</strain>
        <tissue evidence="2">Gills</tissue>
    </source>
</reference>
<sequence length="338" mass="38437">MAKFQAPESQWSGRIGNGVSRALGLPPSSRFQDMIIFIVVIHVLAAVIDGFTVHVCKKESVILFPDTAINPADEFSVTINHNGTTVGLWTNNETKCYRKICRDGNNDIRLNGFEESDSGLYALVYQRHMHGPREKEKERTFLVTIPPLPSCKPRFMYVPVDRVSGNLTAFLPEEGCGDPPVTVFWFRGPNQKFNKEDIANRSQGPFIHLRVNLLENPGVYIACIYGQGLRCVQDQFFTDFCNEFNVPEFKGEGPQFSTEQYIDRTNGTGWRDVIEILTFIAVIVHCCCFLTVHHEKILNIFQNIWSYWRPVHVNNVENNGRTKDNEDNQSFGSSSSIY</sequence>
<dbReference type="EMBL" id="JBJQND010000015">
    <property type="protein sequence ID" value="KAL3853768.1"/>
    <property type="molecule type" value="Genomic_DNA"/>
</dbReference>
<keyword evidence="3" id="KW-1185">Reference proteome</keyword>
<dbReference type="AlphaFoldDB" id="A0ABD3UZL0"/>
<protein>
    <recommendedName>
        <fullName evidence="4">Ig-like domain-containing protein</fullName>
    </recommendedName>
</protein>
<proteinExistence type="predicted"/>
<evidence type="ECO:0000313" key="2">
    <source>
        <dbReference type="EMBL" id="KAL3853768.1"/>
    </source>
</evidence>
<dbReference type="Proteomes" id="UP001634394">
    <property type="component" value="Unassembled WGS sequence"/>
</dbReference>
<evidence type="ECO:0000256" key="1">
    <source>
        <dbReference type="SAM" id="MobiDB-lite"/>
    </source>
</evidence>
<evidence type="ECO:0000313" key="3">
    <source>
        <dbReference type="Proteomes" id="UP001634394"/>
    </source>
</evidence>
<feature type="compositionally biased region" description="Polar residues" evidence="1">
    <location>
        <begin position="328"/>
        <end position="338"/>
    </location>
</feature>
<name>A0ABD3UZL0_SINWO</name>
<gene>
    <name evidence="2" type="ORF">ACJMK2_017281</name>
</gene>
<feature type="region of interest" description="Disordered" evidence="1">
    <location>
        <begin position="318"/>
        <end position="338"/>
    </location>
</feature>
<organism evidence="2 3">
    <name type="scientific">Sinanodonta woodiana</name>
    <name type="common">Chinese pond mussel</name>
    <name type="synonym">Anodonta woodiana</name>
    <dbReference type="NCBI Taxonomy" id="1069815"/>
    <lineage>
        <taxon>Eukaryota</taxon>
        <taxon>Metazoa</taxon>
        <taxon>Spiralia</taxon>
        <taxon>Lophotrochozoa</taxon>
        <taxon>Mollusca</taxon>
        <taxon>Bivalvia</taxon>
        <taxon>Autobranchia</taxon>
        <taxon>Heteroconchia</taxon>
        <taxon>Palaeoheterodonta</taxon>
        <taxon>Unionida</taxon>
        <taxon>Unionoidea</taxon>
        <taxon>Unionidae</taxon>
        <taxon>Unioninae</taxon>
        <taxon>Sinanodonta</taxon>
    </lineage>
</organism>
<evidence type="ECO:0008006" key="4">
    <source>
        <dbReference type="Google" id="ProtNLM"/>
    </source>
</evidence>
<accession>A0ABD3UZL0</accession>
<comment type="caution">
    <text evidence="2">The sequence shown here is derived from an EMBL/GenBank/DDBJ whole genome shotgun (WGS) entry which is preliminary data.</text>
</comment>